<dbReference type="eggNOG" id="COG3349">
    <property type="taxonomic scope" value="Bacteria"/>
</dbReference>
<keyword evidence="6" id="KW-1185">Reference proteome</keyword>
<proteinExistence type="predicted"/>
<dbReference type="EMBL" id="CP002467">
    <property type="protein sequence ID" value="ADV82663.1"/>
    <property type="molecule type" value="Genomic_DNA"/>
</dbReference>
<accession>E8V5Q4</accession>
<dbReference type="PRINTS" id="PR00757">
    <property type="entry name" value="AMINEOXDASEF"/>
</dbReference>
<dbReference type="RefSeq" id="WP_013568396.1">
    <property type="nucleotide sequence ID" value="NC_014963.1"/>
</dbReference>
<feature type="domain" description="Amine oxidase" evidence="4">
    <location>
        <begin position="11"/>
        <end position="435"/>
    </location>
</feature>
<keyword evidence="2" id="KW-0560">Oxidoreductase</keyword>
<dbReference type="HOGENOM" id="CLU_022687_2_0_0"/>
<dbReference type="PANTHER" id="PTHR42923:SF47">
    <property type="entry name" value="BLR3003 PROTEIN"/>
    <property type="match status" value="1"/>
</dbReference>
<organism evidence="5 6">
    <name type="scientific">Terriglobus saanensis (strain ATCC BAA-1853 / DSM 23119 / SP1PR4)</name>
    <dbReference type="NCBI Taxonomy" id="401053"/>
    <lineage>
        <taxon>Bacteria</taxon>
        <taxon>Pseudomonadati</taxon>
        <taxon>Acidobacteriota</taxon>
        <taxon>Terriglobia</taxon>
        <taxon>Terriglobales</taxon>
        <taxon>Acidobacteriaceae</taxon>
        <taxon>Terriglobus</taxon>
    </lineage>
</organism>
<comment type="cofactor">
    <cofactor evidence="1">
        <name>FAD</name>
        <dbReference type="ChEBI" id="CHEBI:57692"/>
    </cofactor>
</comment>
<evidence type="ECO:0000259" key="4">
    <source>
        <dbReference type="Pfam" id="PF01593"/>
    </source>
</evidence>
<dbReference type="InterPro" id="IPR036188">
    <property type="entry name" value="FAD/NAD-bd_sf"/>
</dbReference>
<name>E8V5Q4_TERSS</name>
<reference evidence="5 6" key="1">
    <citation type="journal article" date="2012" name="Stand. Genomic Sci.">
        <title>Complete genome sequence of Terriglobus saanensis type strain SP1PR4(T), an Acidobacteria from tundra soil.</title>
        <authorList>
            <person name="Rawat S.R."/>
            <person name="Mannisto M.K."/>
            <person name="Starovoytov V."/>
            <person name="Goodwin L."/>
            <person name="Nolan M."/>
            <person name="Hauser L."/>
            <person name="Land M."/>
            <person name="Davenport K.W."/>
            <person name="Woyke T."/>
            <person name="Haggblom M.M."/>
        </authorList>
    </citation>
    <scope>NUCLEOTIDE SEQUENCE</scope>
    <source>
        <strain evidence="6">ATCC BAA-1853 / DSM 23119 / SP1PR4</strain>
    </source>
</reference>
<evidence type="ECO:0000256" key="2">
    <source>
        <dbReference type="ARBA" id="ARBA00023002"/>
    </source>
</evidence>
<dbReference type="InterPro" id="IPR017830">
    <property type="entry name" value="SQase_HpnE"/>
</dbReference>
<dbReference type="Proteomes" id="UP000006844">
    <property type="component" value="Chromosome"/>
</dbReference>
<dbReference type="GO" id="GO:0016491">
    <property type="term" value="F:oxidoreductase activity"/>
    <property type="evidence" value="ECO:0007669"/>
    <property type="project" value="UniProtKB-KW"/>
</dbReference>
<dbReference type="InterPro" id="IPR001613">
    <property type="entry name" value="Flavin_amine_oxidase"/>
</dbReference>
<dbReference type="InterPro" id="IPR050464">
    <property type="entry name" value="Zeta_carotene_desat/Oxidored"/>
</dbReference>
<dbReference type="Pfam" id="PF01593">
    <property type="entry name" value="Amino_oxidase"/>
    <property type="match status" value="1"/>
</dbReference>
<evidence type="ECO:0000256" key="1">
    <source>
        <dbReference type="ARBA" id="ARBA00001974"/>
    </source>
</evidence>
<dbReference type="PANTHER" id="PTHR42923">
    <property type="entry name" value="PROTOPORPHYRINOGEN OXIDASE"/>
    <property type="match status" value="1"/>
</dbReference>
<evidence type="ECO:0000256" key="3">
    <source>
        <dbReference type="PIRSR" id="PIRSR601613-1"/>
    </source>
</evidence>
<evidence type="ECO:0000313" key="5">
    <source>
        <dbReference type="EMBL" id="ADV82663.1"/>
    </source>
</evidence>
<dbReference type="Gene3D" id="3.50.50.60">
    <property type="entry name" value="FAD/NAD(P)-binding domain"/>
    <property type="match status" value="1"/>
</dbReference>
<feature type="binding site" evidence="3">
    <location>
        <position position="230"/>
    </location>
    <ligand>
        <name>FAD</name>
        <dbReference type="ChEBI" id="CHEBI:57692"/>
    </ligand>
</feature>
<dbReference type="STRING" id="401053.AciPR4_1857"/>
<dbReference type="InterPro" id="IPR002937">
    <property type="entry name" value="Amino_oxidase"/>
</dbReference>
<evidence type="ECO:0000313" key="6">
    <source>
        <dbReference type="Proteomes" id="UP000006844"/>
    </source>
</evidence>
<dbReference type="SUPFAM" id="SSF51905">
    <property type="entry name" value="FAD/NAD(P)-binding domain"/>
    <property type="match status" value="1"/>
</dbReference>
<dbReference type="NCBIfam" id="TIGR03467">
    <property type="entry name" value="HpnE"/>
    <property type="match status" value="1"/>
</dbReference>
<sequence length="457" mass="50580">MSDVIVIGAGLAGLAAATALSSQGAEVTVIDRKPFVGGRAYSYEHPSLHEIVDCQHVLLGCCTNLRALCEDAGIGDKIRWYDELTFLETNGSSTSIHPSGLPSPFHASPAFLRASMLGLADKVGVARGLVEFLRGYPADDSESVAQWLKRTHQSERAIRHFWEPVIVGALNDSFENCSTRYAGQVFHESFIKSAEGGRLGIPKRPLSEFYGEVARQAQQQGTSFLLTQSVDTPLQRDGDRWLIHLEDQTLSTENVIIAVPFEQVQRLLPAELNTTSDLIANAGQFRNAPITTVHLWFDREITELDHAVLLDTGIQWIFHKSRIRRWPASAGSYVELVISASHPHLKRSREDLLSSSLEELAMFFPAVKKAELRKSGILKEARATFSVMPGLDKFRPSQKTDLPGLYLAGDWTQTGWPSTMEGAVRSGFLAAGEVMDSPRRFLRSDLPPQGLMRWLSK</sequence>
<dbReference type="KEGG" id="tsa:AciPR4_1857"/>
<protein>
    <submittedName>
        <fullName evidence="5">Squalene-associated FAD-dependent desaturase</fullName>
    </submittedName>
</protein>
<dbReference type="AlphaFoldDB" id="E8V5Q4"/>
<gene>
    <name evidence="5" type="ordered locus">AciPR4_1857</name>
</gene>